<gene>
    <name evidence="2" type="ORF">FH607_027400</name>
</gene>
<accession>A0A5N5ZW46</accession>
<sequence length="525" mass="53793">MNRLPLPVLGIVVALLALTGIAALRPEAEEATPLRRAQPLPVERTALTCPRPTGAESATTWYTAFTPSSQSVRFDEGTAALSPAPEHVPDPDATDPEANDPDEENGDEQENAENDETAEEAEEEQAAEPVVELAEPGLPVTARVDDPDAPALAGTAEQLLAPGWTVQQTTVVDSGEGRGTLGTSCQTPDTEFWFAGASAAEDRHDYVHVTNPDEAATVVDIEIYGAEGELAADHGQGITVPGHSSVAVRLSTLLSDPEPGLAVHVAARSGRIGAQVEVVDEALGTDWLPPVTAPTADSVVLPGIPAGVNAARLSVFAPGNEDLSLDVGLAGPGGTIVPAGNETVSAVAGTVTTIDLGDITQGEAASLVLTRQEDSGEGPVIASLHVVAGEDDGRESAFIPATAPVDDRATISGNTTGGTRLALLALDETVEVDIAYSAGADGGEPVSETFTVDPGTTLAITPEPADTQGNYAITLRPSGGGTLYAARTLLIDQDGSTTFTTQTLPDDRSTVSVPETGPDLSLLVD</sequence>
<evidence type="ECO:0000256" key="1">
    <source>
        <dbReference type="SAM" id="MobiDB-lite"/>
    </source>
</evidence>
<keyword evidence="3" id="KW-1185">Reference proteome</keyword>
<dbReference type="InterPro" id="IPR043777">
    <property type="entry name" value="DUF5719"/>
</dbReference>
<organism evidence="2 3">
    <name type="scientific">Streptomyces mimosae</name>
    <dbReference type="NCBI Taxonomy" id="2586635"/>
    <lineage>
        <taxon>Bacteria</taxon>
        <taxon>Bacillati</taxon>
        <taxon>Actinomycetota</taxon>
        <taxon>Actinomycetes</taxon>
        <taxon>Kitasatosporales</taxon>
        <taxon>Streptomycetaceae</taxon>
        <taxon>Streptomyces</taxon>
    </lineage>
</organism>
<evidence type="ECO:0000313" key="3">
    <source>
        <dbReference type="Proteomes" id="UP000314251"/>
    </source>
</evidence>
<evidence type="ECO:0008006" key="4">
    <source>
        <dbReference type="Google" id="ProtNLM"/>
    </source>
</evidence>
<protein>
    <recommendedName>
        <fullName evidence="4">Secreted protein</fullName>
    </recommendedName>
</protein>
<feature type="region of interest" description="Disordered" evidence="1">
    <location>
        <begin position="30"/>
        <end position="55"/>
    </location>
</feature>
<dbReference type="OrthoDB" id="3729011at2"/>
<feature type="region of interest" description="Disordered" evidence="1">
    <location>
        <begin position="79"/>
        <end position="129"/>
    </location>
</feature>
<feature type="compositionally biased region" description="Acidic residues" evidence="1">
    <location>
        <begin position="92"/>
        <end position="126"/>
    </location>
</feature>
<dbReference type="Proteomes" id="UP000314251">
    <property type="component" value="Unassembled WGS sequence"/>
</dbReference>
<dbReference type="Pfam" id="PF18986">
    <property type="entry name" value="DUF5719"/>
    <property type="match status" value="1"/>
</dbReference>
<dbReference type="EMBL" id="VDLY02000023">
    <property type="protein sequence ID" value="KAB8160122.1"/>
    <property type="molecule type" value="Genomic_DNA"/>
</dbReference>
<dbReference type="AlphaFoldDB" id="A0A5N5ZW46"/>
<comment type="caution">
    <text evidence="2">The sequence shown here is derived from an EMBL/GenBank/DDBJ whole genome shotgun (WGS) entry which is preliminary data.</text>
</comment>
<dbReference type="RefSeq" id="WP_139674225.1">
    <property type="nucleotide sequence ID" value="NZ_VDLY02000023.1"/>
</dbReference>
<evidence type="ECO:0000313" key="2">
    <source>
        <dbReference type="EMBL" id="KAB8160122.1"/>
    </source>
</evidence>
<proteinExistence type="predicted"/>
<name>A0A5N5ZW46_9ACTN</name>
<reference evidence="2" key="1">
    <citation type="submission" date="2019-10" db="EMBL/GenBank/DDBJ databases">
        <title>Nonomuraea sp. nov., isolated from Phyllanthus amarus.</title>
        <authorList>
            <person name="Klykleung N."/>
            <person name="Tanasupawat S."/>
        </authorList>
    </citation>
    <scope>NUCLEOTIDE SEQUENCE [LARGE SCALE GENOMIC DNA]</scope>
    <source>
        <strain evidence="2">3MP-10</strain>
    </source>
</reference>
<feature type="region of interest" description="Disordered" evidence="1">
    <location>
        <begin position="500"/>
        <end position="525"/>
    </location>
</feature>